<evidence type="ECO:0000256" key="6">
    <source>
        <dbReference type="ARBA" id="ARBA00023136"/>
    </source>
</evidence>
<dbReference type="EMBL" id="KU167098">
    <property type="protein sequence ID" value="AMP43434.1"/>
    <property type="molecule type" value="Genomic_DNA"/>
</dbReference>
<evidence type="ECO:0000313" key="8">
    <source>
        <dbReference type="EMBL" id="AMP43461.1"/>
    </source>
</evidence>
<dbReference type="EMBL" id="KU167098">
    <property type="protein sequence ID" value="AMP43461.1"/>
    <property type="molecule type" value="Genomic_DNA"/>
</dbReference>
<accession>A0A142BYG9</accession>
<evidence type="ECO:0000256" key="3">
    <source>
        <dbReference type="ARBA" id="ARBA00022836"/>
    </source>
</evidence>
<dbReference type="GO" id="GO:0015979">
    <property type="term" value="P:photosynthesis"/>
    <property type="evidence" value="ECO:0007669"/>
    <property type="project" value="UniProtKB-UniRule"/>
</dbReference>
<sequence length="31" mass="3347">MSISDSQIFIALFFALSTGILALRLGVALYD</sequence>
<evidence type="ECO:0000256" key="5">
    <source>
        <dbReference type="ARBA" id="ARBA00023078"/>
    </source>
</evidence>
<evidence type="ECO:0000256" key="1">
    <source>
        <dbReference type="ARBA" id="ARBA00022531"/>
    </source>
</evidence>
<keyword evidence="2 7" id="KW-0812">Transmembrane</keyword>
<dbReference type="GeneID" id="27210108"/>
<dbReference type="InterPro" id="IPR037279">
    <property type="entry name" value="PSI_PsaM_sf"/>
</dbReference>
<keyword evidence="3 7" id="KW-0603">Photosystem I</keyword>
<dbReference type="NCBIfam" id="TIGR03053">
    <property type="entry name" value="PS_I_psaM"/>
    <property type="match status" value="1"/>
</dbReference>
<name>A0A142BYG9_SCHDU</name>
<keyword evidence="1 7" id="KW-0602">Photosynthesis</keyword>
<evidence type="ECO:0000256" key="2">
    <source>
        <dbReference type="ARBA" id="ARBA00022692"/>
    </source>
</evidence>
<comment type="similarity">
    <text evidence="7">Belongs to the PsaM family.</text>
</comment>
<comment type="subcellular location">
    <subcellularLocation>
        <location evidence="7">Cellular thylakoid membrane</location>
        <topology evidence="7">Single-pass membrane protein</topology>
    </subcellularLocation>
</comment>
<geneLocation type="plastid" evidence="8"/>
<protein>
    <recommendedName>
        <fullName evidence="7">Photosystem I reaction center subunit XII</fullName>
    </recommendedName>
    <alternativeName>
        <fullName evidence="7">PSI-M</fullName>
    </alternativeName>
</protein>
<proteinExistence type="inferred from homology"/>
<keyword evidence="4 7" id="KW-1133">Transmembrane helix</keyword>
<evidence type="ECO:0000256" key="4">
    <source>
        <dbReference type="ARBA" id="ARBA00022989"/>
    </source>
</evidence>
<keyword evidence="8" id="KW-0934">Plastid</keyword>
<gene>
    <name evidence="7 8" type="primary">psaM</name>
</gene>
<dbReference type="HAMAP" id="MF_00828">
    <property type="entry name" value="PSI_PsaM"/>
    <property type="match status" value="1"/>
</dbReference>
<feature type="transmembrane region" description="Helical" evidence="7">
    <location>
        <begin position="6"/>
        <end position="30"/>
    </location>
</feature>
<dbReference type="GO" id="GO:0042651">
    <property type="term" value="C:thylakoid membrane"/>
    <property type="evidence" value="ECO:0007669"/>
    <property type="project" value="UniProtKB-UniRule"/>
</dbReference>
<evidence type="ECO:0000256" key="7">
    <source>
        <dbReference type="HAMAP-Rule" id="MF_00828"/>
    </source>
</evidence>
<organism evidence="8">
    <name type="scientific">Scherffelia dubia</name>
    <name type="common">Green alga</name>
    <name type="synonym">Chlamydomonas dubia</name>
    <dbReference type="NCBI Taxonomy" id="3190"/>
    <lineage>
        <taxon>Eukaryota</taxon>
        <taxon>Viridiplantae</taxon>
        <taxon>Chlorophyta</taxon>
        <taxon>core chlorophytes</taxon>
        <taxon>Chlorodendrophyceae</taxon>
        <taxon>Chlorodendrales</taxon>
        <taxon>Chlorodendraceae</taxon>
        <taxon>Scherffelia</taxon>
    </lineage>
</organism>
<dbReference type="AlphaFoldDB" id="A0A142BYG9"/>
<keyword evidence="5 7" id="KW-0793">Thylakoid</keyword>
<keyword evidence="6 7" id="KW-0472">Membrane</keyword>
<dbReference type="RefSeq" id="YP_009241527.1">
    <property type="nucleotide sequence ID" value="NC_029807.1"/>
</dbReference>
<dbReference type="GO" id="GO:0009522">
    <property type="term" value="C:photosystem I"/>
    <property type="evidence" value="ECO:0007669"/>
    <property type="project" value="UniProtKB-KW"/>
</dbReference>
<dbReference type="RefSeq" id="YP_009241554.1">
    <property type="nucleotide sequence ID" value="NC_029807.1"/>
</dbReference>
<dbReference type="GeneID" id="27210053"/>
<dbReference type="Pfam" id="PF07465">
    <property type="entry name" value="PsaM"/>
    <property type="match status" value="1"/>
</dbReference>
<reference evidence="8" key="1">
    <citation type="journal article" date="2016" name="PLoS ONE">
        <title>Distinctive Architecture of the Chloroplast Genome in the Chlorodendrophycean Green Algae Scherffelia dubia and Tetraselmis sp. CCMP 881.</title>
        <authorList>
            <person name="Turmel M."/>
            <person name="de Cambiaire J.C."/>
            <person name="Otis C."/>
            <person name="Lemieux C."/>
        </authorList>
    </citation>
    <scope>NUCLEOTIDE SEQUENCE</scope>
</reference>
<dbReference type="SUPFAM" id="SSF81548">
    <property type="entry name" value="Subunit XII of photosystem I reaction centre, PsaM"/>
    <property type="match status" value="1"/>
</dbReference>
<dbReference type="InterPro" id="IPR010010">
    <property type="entry name" value="PSI_PsaM"/>
</dbReference>